<proteinExistence type="predicted"/>
<evidence type="ECO:0000313" key="2">
    <source>
        <dbReference type="Proteomes" id="UP000028007"/>
    </source>
</evidence>
<dbReference type="OrthoDB" id="6331972at2"/>
<sequence>MKKTDEIEIFQTVRADLQPYATLGFTNRLNSESGYDLWAEQKNVVNGHEVHELFFAGLEISGDTVILSLFPDDFPQHEKISLGTLDEVKLNQLDDKIALAFKIFKENEWI</sequence>
<name>A0A081PDV1_9SPHI</name>
<accession>A0A081PDV1</accession>
<evidence type="ECO:0000313" key="1">
    <source>
        <dbReference type="EMBL" id="KEQ28874.1"/>
    </source>
</evidence>
<dbReference type="AlphaFoldDB" id="A0A081PDV1"/>
<dbReference type="eggNOG" id="ENOG5033KM6">
    <property type="taxonomic scope" value="Bacteria"/>
</dbReference>
<keyword evidence="2" id="KW-1185">Reference proteome</keyword>
<dbReference type="EMBL" id="JNFF01000097">
    <property type="protein sequence ID" value="KEQ28874.1"/>
    <property type="molecule type" value="Genomic_DNA"/>
</dbReference>
<organism evidence="1 2">
    <name type="scientific">Pedobacter antarcticus 4BY</name>
    <dbReference type="NCBI Taxonomy" id="1358423"/>
    <lineage>
        <taxon>Bacteria</taxon>
        <taxon>Pseudomonadati</taxon>
        <taxon>Bacteroidota</taxon>
        <taxon>Sphingobacteriia</taxon>
        <taxon>Sphingobacteriales</taxon>
        <taxon>Sphingobacteriaceae</taxon>
        <taxon>Pedobacter</taxon>
    </lineage>
</organism>
<dbReference type="RefSeq" id="WP_037443263.1">
    <property type="nucleotide sequence ID" value="NZ_JNFF01000097.1"/>
</dbReference>
<dbReference type="Proteomes" id="UP000028007">
    <property type="component" value="Unassembled WGS sequence"/>
</dbReference>
<reference evidence="1 2" key="1">
    <citation type="journal article" date="1992" name="Int. J. Syst. Bacteriol.">
        <title>Sphingobacterium antarcticus sp. nov. a Psychrotrophic Bacterium from the Soils of Schirmacher Oasis, Antarctica.</title>
        <authorList>
            <person name="Shivaji S."/>
            <person name="Ray M.K."/>
            <person name="Rao N.S."/>
            <person name="Saiserr L."/>
            <person name="Jagannadham M.V."/>
            <person name="Kumar G.S."/>
            <person name="Reddy G."/>
            <person name="Bhargava P.M."/>
        </authorList>
    </citation>
    <scope>NUCLEOTIDE SEQUENCE [LARGE SCALE GENOMIC DNA]</scope>
    <source>
        <strain evidence="1 2">4BY</strain>
    </source>
</reference>
<comment type="caution">
    <text evidence="1">The sequence shown here is derived from an EMBL/GenBank/DDBJ whole genome shotgun (WGS) entry which is preliminary data.</text>
</comment>
<gene>
    <name evidence="1" type="ORF">N180_20535</name>
</gene>
<protein>
    <submittedName>
        <fullName evidence="1">Uncharacterized protein</fullName>
    </submittedName>
</protein>